<evidence type="ECO:0000313" key="2">
    <source>
        <dbReference type="EMBL" id="KAG7173395.1"/>
    </source>
</evidence>
<sequence>MSISSLLGAPYDYQSSPGALWDNQGSPGPHGITRDTPGTTKRVQGLIDYQETSRAPYNYQGYPLGEHRSSRAPEDNQGFPRAPWIPSDIGLLRGPTRPRDN</sequence>
<dbReference type="Proteomes" id="UP000747542">
    <property type="component" value="Unassembled WGS sequence"/>
</dbReference>
<name>A0A8J5N5Q7_HOMAM</name>
<protein>
    <submittedName>
        <fullName evidence="2">Uncharacterized protein</fullName>
    </submittedName>
</protein>
<accession>A0A8J5N5Q7</accession>
<organism evidence="2 3">
    <name type="scientific">Homarus americanus</name>
    <name type="common">American lobster</name>
    <dbReference type="NCBI Taxonomy" id="6706"/>
    <lineage>
        <taxon>Eukaryota</taxon>
        <taxon>Metazoa</taxon>
        <taxon>Ecdysozoa</taxon>
        <taxon>Arthropoda</taxon>
        <taxon>Crustacea</taxon>
        <taxon>Multicrustacea</taxon>
        <taxon>Malacostraca</taxon>
        <taxon>Eumalacostraca</taxon>
        <taxon>Eucarida</taxon>
        <taxon>Decapoda</taxon>
        <taxon>Pleocyemata</taxon>
        <taxon>Astacidea</taxon>
        <taxon>Nephropoidea</taxon>
        <taxon>Nephropidae</taxon>
        <taxon>Homarus</taxon>
    </lineage>
</organism>
<dbReference type="EMBL" id="JAHLQT010009960">
    <property type="protein sequence ID" value="KAG7173395.1"/>
    <property type="molecule type" value="Genomic_DNA"/>
</dbReference>
<reference evidence="2" key="1">
    <citation type="journal article" date="2021" name="Sci. Adv.">
        <title>The American lobster genome reveals insights on longevity, neural, and immune adaptations.</title>
        <authorList>
            <person name="Polinski J.M."/>
            <person name="Zimin A.V."/>
            <person name="Clark K.F."/>
            <person name="Kohn A.B."/>
            <person name="Sadowski N."/>
            <person name="Timp W."/>
            <person name="Ptitsyn A."/>
            <person name="Khanna P."/>
            <person name="Romanova D.Y."/>
            <person name="Williams P."/>
            <person name="Greenwood S.J."/>
            <person name="Moroz L.L."/>
            <person name="Walt D.R."/>
            <person name="Bodnar A.G."/>
        </authorList>
    </citation>
    <scope>NUCLEOTIDE SEQUENCE</scope>
    <source>
        <strain evidence="2">GMGI-L3</strain>
    </source>
</reference>
<feature type="region of interest" description="Disordered" evidence="1">
    <location>
        <begin position="1"/>
        <end position="101"/>
    </location>
</feature>
<evidence type="ECO:0000256" key="1">
    <source>
        <dbReference type="SAM" id="MobiDB-lite"/>
    </source>
</evidence>
<feature type="compositionally biased region" description="Basic and acidic residues" evidence="1">
    <location>
        <begin position="65"/>
        <end position="74"/>
    </location>
</feature>
<proteinExistence type="predicted"/>
<evidence type="ECO:0000313" key="3">
    <source>
        <dbReference type="Proteomes" id="UP000747542"/>
    </source>
</evidence>
<gene>
    <name evidence="2" type="ORF">Hamer_G018681</name>
</gene>
<keyword evidence="3" id="KW-1185">Reference proteome</keyword>
<comment type="caution">
    <text evidence="2">The sequence shown here is derived from an EMBL/GenBank/DDBJ whole genome shotgun (WGS) entry which is preliminary data.</text>
</comment>
<dbReference type="AlphaFoldDB" id="A0A8J5N5Q7"/>